<dbReference type="GO" id="GO:0005737">
    <property type="term" value="C:cytoplasm"/>
    <property type="evidence" value="ECO:0007669"/>
    <property type="project" value="InterPro"/>
</dbReference>
<organism evidence="4 5">
    <name type="scientific">Pantoea piersonii</name>
    <dbReference type="NCBI Taxonomy" id="2364647"/>
    <lineage>
        <taxon>Bacteria</taxon>
        <taxon>Pseudomonadati</taxon>
        <taxon>Pseudomonadota</taxon>
        <taxon>Gammaproteobacteria</taxon>
        <taxon>Enterobacterales</taxon>
        <taxon>Erwiniaceae</taxon>
        <taxon>Pantoea</taxon>
    </lineage>
</organism>
<evidence type="ECO:0000256" key="1">
    <source>
        <dbReference type="ARBA" id="ARBA00022490"/>
    </source>
</evidence>
<evidence type="ECO:0000313" key="5">
    <source>
        <dbReference type="Proteomes" id="UP001211544"/>
    </source>
</evidence>
<proteinExistence type="predicted"/>
<keyword evidence="2" id="KW-0346">Stress response</keyword>
<dbReference type="RefSeq" id="WP_120453871.1">
    <property type="nucleotide sequence ID" value="NZ_CP104758.1"/>
</dbReference>
<evidence type="ECO:0000313" key="4">
    <source>
        <dbReference type="EMBL" id="WBG92723.1"/>
    </source>
</evidence>
<accession>A0AAJ5UBQ8</accession>
<sequence>MKNVVLSMLAKISKIDAETKQLTARVEAQSLLISALVLAVSRQGGVTEMIDSANKAINTVIESADSDEMLKSDAAILLHEFQELLTISRAVDKADNEIDQDGLAHISGVSHLTGSEPQEKDKL</sequence>
<keyword evidence="3" id="KW-0175">Coiled coil</keyword>
<dbReference type="InterPro" id="IPR019732">
    <property type="entry name" value="SigmaS_Anti-adapt_IraP"/>
</dbReference>
<dbReference type="GeneID" id="78233497"/>
<evidence type="ECO:0000256" key="3">
    <source>
        <dbReference type="ARBA" id="ARBA00023054"/>
    </source>
</evidence>
<evidence type="ECO:0000256" key="2">
    <source>
        <dbReference type="ARBA" id="ARBA00023016"/>
    </source>
</evidence>
<reference evidence="4 5" key="1">
    <citation type="journal article" date="2022" name="J Glob Antimicrob Resist">
        <title>First complete genome of a multidrug resistant strain of the novel human pathogen Kalamiella piersonii (GABEKP28) identified in human saliva.</title>
        <authorList>
            <person name="McDonagh F."/>
            <person name="Singh N.K."/>
            <person name="Venkateswaran K."/>
            <person name="Lonappan A.M."/>
            <person name="Hallahan B."/>
            <person name="Tuohy A."/>
            <person name="Burke L."/>
            <person name="Kovarova A."/>
            <person name="Miliotis G."/>
        </authorList>
    </citation>
    <scope>NUCLEOTIDE SEQUENCE [LARGE SCALE GENOMIC DNA]</scope>
    <source>
        <strain evidence="4 5">GABEKP28</strain>
    </source>
</reference>
<keyword evidence="1" id="KW-0963">Cytoplasm</keyword>
<dbReference type="Proteomes" id="UP001211544">
    <property type="component" value="Chromosome"/>
</dbReference>
<gene>
    <name evidence="4" type="primary">iraP</name>
    <name evidence="4" type="ORF">N5580_07460</name>
</gene>
<name>A0AAJ5UBQ8_9GAMM</name>
<keyword evidence="5" id="KW-1185">Reference proteome</keyword>
<dbReference type="Pfam" id="PF10796">
    <property type="entry name" value="Anti-adapt_IraP"/>
    <property type="match status" value="1"/>
</dbReference>
<protein>
    <submittedName>
        <fullName evidence="4">Anti-adapter protein IraP</fullName>
    </submittedName>
</protein>
<dbReference type="EMBL" id="CP104758">
    <property type="protein sequence ID" value="WBG92723.1"/>
    <property type="molecule type" value="Genomic_DNA"/>
</dbReference>
<dbReference type="NCBIfam" id="NF007598">
    <property type="entry name" value="PRK10244.1"/>
    <property type="match status" value="1"/>
</dbReference>
<dbReference type="KEGG" id="kpie:N5580_07460"/>
<dbReference type="AlphaFoldDB" id="A0AAJ5UBQ8"/>